<dbReference type="InParanoid" id="Q011V1"/>
<evidence type="ECO:0000256" key="1">
    <source>
        <dbReference type="SAM" id="MobiDB-lite"/>
    </source>
</evidence>
<evidence type="ECO:0000259" key="2">
    <source>
        <dbReference type="PROSITE" id="PS50053"/>
    </source>
</evidence>
<dbReference type="Proteomes" id="UP000195557">
    <property type="component" value="Unassembled WGS sequence"/>
</dbReference>
<proteinExistence type="predicted"/>
<keyword evidence="5" id="KW-1185">Reference proteome</keyword>
<dbReference type="InterPro" id="IPR000626">
    <property type="entry name" value="Ubiquitin-like_dom"/>
</dbReference>
<organism evidence="3 5">
    <name type="scientific">Ostreococcus tauri</name>
    <name type="common">Marine green alga</name>
    <dbReference type="NCBI Taxonomy" id="70448"/>
    <lineage>
        <taxon>Eukaryota</taxon>
        <taxon>Viridiplantae</taxon>
        <taxon>Chlorophyta</taxon>
        <taxon>Mamiellophyceae</taxon>
        <taxon>Mamiellales</taxon>
        <taxon>Bathycoccaceae</taxon>
        <taxon>Ostreococcus</taxon>
    </lineage>
</organism>
<sequence>MPTYRDSDLAFSKYNNNPGTGGSGLTPTIPPNGGYDFYAEDEKYVPNVRAGGGTSSEWRPMYDPTREEYLKDKAEAVATGVPIGTVIESRVAATRRAPTTLRVLVRSTLHVDAEYGGPFWIDLRDDMRVDEVKKAIADRCGIMPGLMKLAYAGKKFDDNCRTLSQMGVRYWSKKFPDWPVTICR</sequence>
<reference evidence="3" key="2">
    <citation type="journal article" date="2014" name="BMC Genomics">
        <title>An improved genome of the model marine alga Ostreococcus tauri unfolds by assessing Illumina de novo assemblies.</title>
        <authorList>
            <person name="Blanc-Mathieu R."/>
            <person name="Verhelst B."/>
            <person name="Derelle E."/>
            <person name="Rombauts S."/>
            <person name="Bouget F.Y."/>
            <person name="Carre I."/>
            <person name="Chateau A."/>
            <person name="Eyre-Walker A."/>
            <person name="Grimsley N."/>
            <person name="Moreau H."/>
            <person name="Piegu B."/>
            <person name="Rivals E."/>
            <person name="Schackwitz W."/>
            <person name="Van de Peer Y."/>
            <person name="Piganeau G."/>
        </authorList>
    </citation>
    <scope>NUCLEOTIDE SEQUENCE</scope>
    <source>
        <strain evidence="3">RCC4221</strain>
    </source>
</reference>
<evidence type="ECO:0000313" key="3">
    <source>
        <dbReference type="EMBL" id="CAL55329.1"/>
    </source>
</evidence>
<dbReference type="OrthoDB" id="1047367at2759"/>
<dbReference type="Gene3D" id="3.10.20.90">
    <property type="entry name" value="Phosphatidylinositol 3-kinase Catalytic Subunit, Chain A, domain 1"/>
    <property type="match status" value="1"/>
</dbReference>
<dbReference type="OMA" id="YGGPFWI"/>
<evidence type="ECO:0000313" key="5">
    <source>
        <dbReference type="Proteomes" id="UP000009170"/>
    </source>
</evidence>
<dbReference type="EMBL" id="CAID01000009">
    <property type="protein sequence ID" value="CAL55329.1"/>
    <property type="molecule type" value="Genomic_DNA"/>
</dbReference>
<dbReference type="GeneID" id="9831738"/>
<protein>
    <submittedName>
        <fullName evidence="3">Ubiquitin supergroup</fullName>
    </submittedName>
</protein>
<dbReference type="Proteomes" id="UP000009170">
    <property type="component" value="Unassembled WGS sequence"/>
</dbReference>
<reference evidence="3 5" key="1">
    <citation type="journal article" date="2006" name="Proc. Natl. Acad. Sci. U.S.A.">
        <title>Genome analysis of the smallest free-living eukaryote Ostreococcus tauri unveils many unique features.</title>
        <authorList>
            <person name="Derelle E."/>
            <person name="Ferraz C."/>
            <person name="Rombauts S."/>
            <person name="Rouze P."/>
            <person name="Worden A.Z."/>
            <person name="Robbens S."/>
            <person name="Partensky F."/>
            <person name="Degroeve S."/>
            <person name="Echeynie S."/>
            <person name="Cooke R."/>
            <person name="Saeys Y."/>
            <person name="Wuyts J."/>
            <person name="Jabbari K."/>
            <person name="Bowler C."/>
            <person name="Panaud O."/>
            <person name="Piegu B."/>
            <person name="Ball S.G."/>
            <person name="Ral J.-P."/>
            <person name="Bouget F.-Y."/>
            <person name="Piganeau G."/>
            <person name="De Baets B."/>
            <person name="Picard A."/>
            <person name="Delseny M."/>
            <person name="Demaille J."/>
            <person name="Van de Peer Y."/>
            <person name="Moreau H."/>
        </authorList>
    </citation>
    <scope>NUCLEOTIDE SEQUENCE [LARGE SCALE GENOMIC DNA]</scope>
    <source>
        <strain evidence="3 5">OTTH0595</strain>
    </source>
</reference>
<dbReference type="AlphaFoldDB" id="Q011V1"/>
<reference evidence="4" key="3">
    <citation type="submission" date="2017-04" db="EMBL/GenBank/DDBJ databases">
        <title>Population genomics of picophytoplankton unveils novel chromosome hypervariability.</title>
        <authorList>
            <consortium name="DOE Joint Genome Institute"/>
            <person name="Blanc-Mathieu R."/>
            <person name="Krasovec M."/>
            <person name="Hebrard M."/>
            <person name="Yau S."/>
            <person name="Desgranges E."/>
            <person name="Martin J."/>
            <person name="Schackwitz W."/>
            <person name="Kuo A."/>
            <person name="Salin G."/>
            <person name="Donnadieu C."/>
            <person name="Desdevises Y."/>
            <person name="Sanchez-Ferandin S."/>
            <person name="Moreau H."/>
            <person name="Rivals E."/>
            <person name="Grigoriev I.V."/>
            <person name="Grimsley N."/>
            <person name="Eyre-Walker A."/>
            <person name="Piganeau G."/>
        </authorList>
    </citation>
    <scope>NUCLEOTIDE SEQUENCE [LARGE SCALE GENOMIC DNA]</scope>
    <source>
        <strain evidence="4">RCC 1115</strain>
    </source>
</reference>
<accession>A0A1Y5IHB4</accession>
<name>Q011V1_OSTTA</name>
<dbReference type="RefSeq" id="XP_003081160.1">
    <property type="nucleotide sequence ID" value="XM_003081112.1"/>
</dbReference>
<dbReference type="KEGG" id="ota:OT_ostta09g01730"/>
<dbReference type="EMBL" id="KZ155772">
    <property type="protein sequence ID" value="OUS48968.1"/>
    <property type="molecule type" value="Genomic_DNA"/>
</dbReference>
<accession>Q011V1</accession>
<gene>
    <name evidence="4" type="ORF">BE221DRAFT_203264</name>
    <name evidence="3" type="ORF">OT_ostta09g01730</name>
</gene>
<feature type="domain" description="Ubiquitin-like" evidence="2">
    <location>
        <begin position="101"/>
        <end position="168"/>
    </location>
</feature>
<dbReference type="PROSITE" id="PS50053">
    <property type="entry name" value="UBIQUITIN_2"/>
    <property type="match status" value="1"/>
</dbReference>
<feature type="region of interest" description="Disordered" evidence="1">
    <location>
        <begin position="1"/>
        <end position="29"/>
    </location>
</feature>
<dbReference type="CDD" id="cd17039">
    <property type="entry name" value="Ubl_ubiquitin_like"/>
    <property type="match status" value="1"/>
</dbReference>
<evidence type="ECO:0000313" key="4">
    <source>
        <dbReference type="EMBL" id="OUS48968.1"/>
    </source>
</evidence>
<accession>A0A454Y4Q3</accession>
<dbReference type="InterPro" id="IPR029071">
    <property type="entry name" value="Ubiquitin-like_domsf"/>
</dbReference>
<dbReference type="SUPFAM" id="SSF54236">
    <property type="entry name" value="Ubiquitin-like"/>
    <property type="match status" value="1"/>
</dbReference>